<feature type="transmembrane region" description="Helical" evidence="1">
    <location>
        <begin position="20"/>
        <end position="45"/>
    </location>
</feature>
<dbReference type="EMBL" id="CP036279">
    <property type="protein sequence ID" value="QDU62336.1"/>
    <property type="molecule type" value="Genomic_DNA"/>
</dbReference>
<evidence type="ECO:0000313" key="3">
    <source>
        <dbReference type="EMBL" id="QDU62336.1"/>
    </source>
</evidence>
<keyword evidence="1" id="KW-1133">Transmembrane helix</keyword>
<evidence type="ECO:0000313" key="4">
    <source>
        <dbReference type="Proteomes" id="UP000317093"/>
    </source>
</evidence>
<evidence type="ECO:0000256" key="1">
    <source>
        <dbReference type="SAM" id="Phobius"/>
    </source>
</evidence>
<dbReference type="Pfam" id="PF13435">
    <property type="entry name" value="Cytochrome_C554"/>
    <property type="match status" value="1"/>
</dbReference>
<dbReference type="Proteomes" id="UP000317093">
    <property type="component" value="Chromosome"/>
</dbReference>
<organism evidence="3 4">
    <name type="scientific">Kolteria novifilia</name>
    <dbReference type="NCBI Taxonomy" id="2527975"/>
    <lineage>
        <taxon>Bacteria</taxon>
        <taxon>Pseudomonadati</taxon>
        <taxon>Planctomycetota</taxon>
        <taxon>Planctomycetia</taxon>
        <taxon>Kolteriales</taxon>
        <taxon>Kolteriaceae</taxon>
        <taxon>Kolteria</taxon>
    </lineage>
</organism>
<dbReference type="SUPFAM" id="SSF48695">
    <property type="entry name" value="Multiheme cytochromes"/>
    <property type="match status" value="1"/>
</dbReference>
<dbReference type="AlphaFoldDB" id="A0A518B5V0"/>
<sequence length="515" mass="56102">MERDTAVSDDEKVAKSASPFVCGLLLGGAVGATFAGFAAALVIAATIEFARRPAVVADVAEHDAEKEAFAPAPLFLEWPEQKPDAAFLLTGELHGYLRPCGCSPGQQGGLPRLGGVLEFLANEKGWDVLPVDLGDLIGKSGRLEPLRYVYALESLQRLGYPAIGVGTKDLGQSVDEVLGQALNLDQTKLLQGNLVHKDADFNMILEETIPSVKVEQVGETKVAVASLMGDSQVGKLPDPSVSVRPTKEAVNKLAESVKAEMADVNILLGYMTEKEAETLAKDHPGLFSLILCKSESEDSATQEATWVGDTLITWVGQKGKSVGVVGYWKDLDPKLHFELVPLDQRFAEIDSMNEIYARFVEAIKDGGYVEQVARVPLPDGNEFVGAERCGKCHTKAYDHWKKMGHAHALETLTKAVPAGQDYNPECVSCHTTGYGYESGFVSIDITPKLGGNQCENCHGAGKLHSDHPKDPKYHADMRLSRFTVEAKCIKCHDTENSIHFNFEKYWPKVAHPWRD</sequence>
<protein>
    <submittedName>
        <fullName evidence="3">Perchlorate reductase subunit gamma</fullName>
    </submittedName>
</protein>
<keyword evidence="1" id="KW-0812">Transmembrane</keyword>
<keyword evidence="4" id="KW-1185">Reference proteome</keyword>
<accession>A0A518B5V0</accession>
<dbReference type="RefSeq" id="WP_145259014.1">
    <property type="nucleotide sequence ID" value="NZ_CP036279.1"/>
</dbReference>
<dbReference type="OrthoDB" id="9814800at2"/>
<proteinExistence type="predicted"/>
<reference evidence="3 4" key="1">
    <citation type="submission" date="2019-02" db="EMBL/GenBank/DDBJ databases">
        <title>Deep-cultivation of Planctomycetes and their phenomic and genomic characterization uncovers novel biology.</title>
        <authorList>
            <person name="Wiegand S."/>
            <person name="Jogler M."/>
            <person name="Boedeker C."/>
            <person name="Pinto D."/>
            <person name="Vollmers J."/>
            <person name="Rivas-Marin E."/>
            <person name="Kohn T."/>
            <person name="Peeters S.H."/>
            <person name="Heuer A."/>
            <person name="Rast P."/>
            <person name="Oberbeckmann S."/>
            <person name="Bunk B."/>
            <person name="Jeske O."/>
            <person name="Meyerdierks A."/>
            <person name="Storesund J.E."/>
            <person name="Kallscheuer N."/>
            <person name="Luecker S."/>
            <person name="Lage O.M."/>
            <person name="Pohl T."/>
            <person name="Merkel B.J."/>
            <person name="Hornburger P."/>
            <person name="Mueller R.-W."/>
            <person name="Bruemmer F."/>
            <person name="Labrenz M."/>
            <person name="Spormann A.M."/>
            <person name="Op den Camp H."/>
            <person name="Overmann J."/>
            <person name="Amann R."/>
            <person name="Jetten M.S.M."/>
            <person name="Mascher T."/>
            <person name="Medema M.H."/>
            <person name="Devos D.P."/>
            <person name="Kaster A.-K."/>
            <person name="Ovreas L."/>
            <person name="Rohde M."/>
            <person name="Galperin M.Y."/>
            <person name="Jogler C."/>
        </authorList>
    </citation>
    <scope>NUCLEOTIDE SEQUENCE [LARGE SCALE GENOMIC DNA]</scope>
    <source>
        <strain evidence="3 4">Pan216</strain>
    </source>
</reference>
<feature type="domain" description="Cytochrome c-552/4" evidence="2">
    <location>
        <begin position="389"/>
        <end position="459"/>
    </location>
</feature>
<keyword evidence="1" id="KW-0472">Membrane</keyword>
<name>A0A518B5V0_9BACT</name>
<evidence type="ECO:0000259" key="2">
    <source>
        <dbReference type="Pfam" id="PF13435"/>
    </source>
</evidence>
<dbReference type="InterPro" id="IPR036280">
    <property type="entry name" value="Multihaem_cyt_sf"/>
</dbReference>
<dbReference type="SUPFAM" id="SSF56300">
    <property type="entry name" value="Metallo-dependent phosphatases"/>
    <property type="match status" value="1"/>
</dbReference>
<dbReference type="Gene3D" id="3.60.21.10">
    <property type="match status" value="1"/>
</dbReference>
<dbReference type="Gene3D" id="1.10.1130.10">
    <property type="entry name" value="Flavocytochrome C3, Chain A"/>
    <property type="match status" value="1"/>
</dbReference>
<dbReference type="KEGG" id="knv:Pan216_32030"/>
<gene>
    <name evidence="3" type="primary">pcrC</name>
    <name evidence="3" type="ORF">Pan216_32030</name>
</gene>
<dbReference type="InterPro" id="IPR023155">
    <property type="entry name" value="Cyt_c-552/4"/>
</dbReference>
<dbReference type="InterPro" id="IPR029052">
    <property type="entry name" value="Metallo-depent_PP-like"/>
</dbReference>